<organism evidence="2 3">
    <name type="scientific">Rhipicephalus microplus</name>
    <name type="common">Cattle tick</name>
    <name type="synonym">Boophilus microplus</name>
    <dbReference type="NCBI Taxonomy" id="6941"/>
    <lineage>
        <taxon>Eukaryota</taxon>
        <taxon>Metazoa</taxon>
        <taxon>Ecdysozoa</taxon>
        <taxon>Arthropoda</taxon>
        <taxon>Chelicerata</taxon>
        <taxon>Arachnida</taxon>
        <taxon>Acari</taxon>
        <taxon>Parasitiformes</taxon>
        <taxon>Ixodida</taxon>
        <taxon>Ixodoidea</taxon>
        <taxon>Ixodidae</taxon>
        <taxon>Rhipicephalinae</taxon>
        <taxon>Rhipicephalus</taxon>
        <taxon>Boophilus</taxon>
    </lineage>
</organism>
<dbReference type="AlphaFoldDB" id="A0A9J6CU32"/>
<accession>A0A9J6CU32</accession>
<proteinExistence type="predicted"/>
<name>A0A9J6CU32_RHIMP</name>
<dbReference type="EMBL" id="JABSTU010006855">
    <property type="protein sequence ID" value="KAH7931951.1"/>
    <property type="molecule type" value="Genomic_DNA"/>
</dbReference>
<feature type="region of interest" description="Disordered" evidence="1">
    <location>
        <begin position="104"/>
        <end position="126"/>
    </location>
</feature>
<sequence length="333" mass="36414">MNRGLDRDLDWDRSWCGVQNYQSVAAVVTGREADTTAHGSSSGRPFSWARKLGDGFQEPSDQSSAEIVVPSTMYSMSGANGRGRNAAGNAKALAVRLRERKRERCKRRESWKPTSALLESSRGTPGLEEVAAEAQAEEEGTLYSQKSGSREWAWWPPCHNSWAQVGTASALVGPPESTPSVLQLYRSCKIGRSPPVPQTSPADDVGCCATPGDPLLIINAAQSGSEMRLAIHLTCQLAVSVRATTALLALCGGGYYYSGFGILFSQRLLSIRVALPVSMSTLERGVSKLRRLKSYLRYRMSNERLILLALLSVHRQIEVTPKQDLPDFCKLPR</sequence>
<comment type="caution">
    <text evidence="2">The sequence shown here is derived from an EMBL/GenBank/DDBJ whole genome shotgun (WGS) entry which is preliminary data.</text>
</comment>
<evidence type="ECO:0000256" key="1">
    <source>
        <dbReference type="SAM" id="MobiDB-lite"/>
    </source>
</evidence>
<keyword evidence="3" id="KW-1185">Reference proteome</keyword>
<protein>
    <submittedName>
        <fullName evidence="2">Uncharacterized protein</fullName>
    </submittedName>
</protein>
<dbReference type="Proteomes" id="UP000821866">
    <property type="component" value="Unassembled WGS sequence"/>
</dbReference>
<evidence type="ECO:0000313" key="3">
    <source>
        <dbReference type="Proteomes" id="UP000821866"/>
    </source>
</evidence>
<reference evidence="2" key="2">
    <citation type="submission" date="2021-09" db="EMBL/GenBank/DDBJ databases">
        <authorList>
            <person name="Jia N."/>
            <person name="Wang J."/>
            <person name="Shi W."/>
            <person name="Du L."/>
            <person name="Sun Y."/>
            <person name="Zhan W."/>
            <person name="Jiang J."/>
            <person name="Wang Q."/>
            <person name="Zhang B."/>
            <person name="Ji P."/>
            <person name="Sakyi L.B."/>
            <person name="Cui X."/>
            <person name="Yuan T."/>
            <person name="Jiang B."/>
            <person name="Yang W."/>
            <person name="Lam T.T.-Y."/>
            <person name="Chang Q."/>
            <person name="Ding S."/>
            <person name="Wang X."/>
            <person name="Zhu J."/>
            <person name="Ruan X."/>
            <person name="Zhao L."/>
            <person name="Wei J."/>
            <person name="Que T."/>
            <person name="Du C."/>
            <person name="Cheng J."/>
            <person name="Dai P."/>
            <person name="Han X."/>
            <person name="Huang E."/>
            <person name="Gao Y."/>
            <person name="Liu J."/>
            <person name="Shao H."/>
            <person name="Ye R."/>
            <person name="Li L."/>
            <person name="Wei W."/>
            <person name="Wang X."/>
            <person name="Wang C."/>
            <person name="Huo Q."/>
            <person name="Li W."/>
            <person name="Guo W."/>
            <person name="Chen H."/>
            <person name="Chen S."/>
            <person name="Zhou L."/>
            <person name="Zhou L."/>
            <person name="Ni X."/>
            <person name="Tian J."/>
            <person name="Zhou Y."/>
            <person name="Sheng Y."/>
            <person name="Liu T."/>
            <person name="Pan Y."/>
            <person name="Xia L."/>
            <person name="Li J."/>
            <person name="Zhao F."/>
            <person name="Cao W."/>
        </authorList>
    </citation>
    <scope>NUCLEOTIDE SEQUENCE</scope>
    <source>
        <strain evidence="2">Rmic-2018</strain>
        <tissue evidence="2">Larvae</tissue>
    </source>
</reference>
<reference evidence="2" key="1">
    <citation type="journal article" date="2020" name="Cell">
        <title>Large-Scale Comparative Analyses of Tick Genomes Elucidate Their Genetic Diversity and Vector Capacities.</title>
        <authorList>
            <consortium name="Tick Genome and Microbiome Consortium (TIGMIC)"/>
            <person name="Jia N."/>
            <person name="Wang J."/>
            <person name="Shi W."/>
            <person name="Du L."/>
            <person name="Sun Y."/>
            <person name="Zhan W."/>
            <person name="Jiang J.F."/>
            <person name="Wang Q."/>
            <person name="Zhang B."/>
            <person name="Ji P."/>
            <person name="Bell-Sakyi L."/>
            <person name="Cui X.M."/>
            <person name="Yuan T.T."/>
            <person name="Jiang B.G."/>
            <person name="Yang W.F."/>
            <person name="Lam T.T."/>
            <person name="Chang Q.C."/>
            <person name="Ding S.J."/>
            <person name="Wang X.J."/>
            <person name="Zhu J.G."/>
            <person name="Ruan X.D."/>
            <person name="Zhao L."/>
            <person name="Wei J.T."/>
            <person name="Ye R.Z."/>
            <person name="Que T.C."/>
            <person name="Du C.H."/>
            <person name="Zhou Y.H."/>
            <person name="Cheng J.X."/>
            <person name="Dai P.F."/>
            <person name="Guo W.B."/>
            <person name="Han X.H."/>
            <person name="Huang E.J."/>
            <person name="Li L.F."/>
            <person name="Wei W."/>
            <person name="Gao Y.C."/>
            <person name="Liu J.Z."/>
            <person name="Shao H.Z."/>
            <person name="Wang X."/>
            <person name="Wang C.C."/>
            <person name="Yang T.C."/>
            <person name="Huo Q.B."/>
            <person name="Li W."/>
            <person name="Chen H.Y."/>
            <person name="Chen S.E."/>
            <person name="Zhou L.G."/>
            <person name="Ni X.B."/>
            <person name="Tian J.H."/>
            <person name="Sheng Y."/>
            <person name="Liu T."/>
            <person name="Pan Y.S."/>
            <person name="Xia L.Y."/>
            <person name="Li J."/>
            <person name="Zhao F."/>
            <person name="Cao W.C."/>
        </authorList>
    </citation>
    <scope>NUCLEOTIDE SEQUENCE</scope>
    <source>
        <strain evidence="2">Rmic-2018</strain>
    </source>
</reference>
<evidence type="ECO:0000313" key="2">
    <source>
        <dbReference type="EMBL" id="KAH7931951.1"/>
    </source>
</evidence>
<feature type="region of interest" description="Disordered" evidence="1">
    <location>
        <begin position="34"/>
        <end position="64"/>
    </location>
</feature>
<gene>
    <name evidence="2" type="ORF">HPB51_029633</name>
</gene>